<protein>
    <submittedName>
        <fullName evidence="4">Fatty acid hydroxylase superfamily protein</fullName>
    </submittedName>
</protein>
<evidence type="ECO:0000256" key="2">
    <source>
        <dbReference type="SAM" id="Phobius"/>
    </source>
</evidence>
<dbReference type="GO" id="GO:0005506">
    <property type="term" value="F:iron ion binding"/>
    <property type="evidence" value="ECO:0007669"/>
    <property type="project" value="InterPro"/>
</dbReference>
<evidence type="ECO:0000256" key="1">
    <source>
        <dbReference type="SAM" id="MobiDB-lite"/>
    </source>
</evidence>
<accession>A0A7H1NPA4</accession>
<gene>
    <name evidence="4" type="ORF">JGUZn3_03630</name>
</gene>
<organism evidence="4 5">
    <name type="scientific">Entomobacter blattae</name>
    <dbReference type="NCBI Taxonomy" id="2762277"/>
    <lineage>
        <taxon>Bacteria</taxon>
        <taxon>Pseudomonadati</taxon>
        <taxon>Pseudomonadota</taxon>
        <taxon>Alphaproteobacteria</taxon>
        <taxon>Acetobacterales</taxon>
        <taxon>Acetobacteraceae</taxon>
        <taxon>Entomobacter</taxon>
    </lineage>
</organism>
<sequence length="266" mass="30796">MSDTSHTSRSISSIFLRQGRSYDLGKMDLPQLWKAYLTYPTINLYMVLILCSIVAVIYSFDGWMNILLPTVIMLVGFPVIWYILHRFVLHSRILYKNKWTARTWKRIHFDHHQDPHLLEVLFGSPVTTLPTIAIIAGPIGYFSGGLSGIAAAIGVSLYQTCWYEFFHCIQHLNYKPRSKFVQLIKQRHLLHHFHDENWNQGITNFIPDILVGSYFRSAKEGPKSPTVFNLGYDLEEAKRYPWVMQMTGAPPKDKPDGDTSQQKYQK</sequence>
<dbReference type="EMBL" id="CP060244">
    <property type="protein sequence ID" value="QNT77614.1"/>
    <property type="molecule type" value="Genomic_DNA"/>
</dbReference>
<keyword evidence="2" id="KW-1133">Transmembrane helix</keyword>
<proteinExistence type="predicted"/>
<evidence type="ECO:0000313" key="4">
    <source>
        <dbReference type="EMBL" id="QNT77614.1"/>
    </source>
</evidence>
<feature type="transmembrane region" description="Helical" evidence="2">
    <location>
        <begin position="66"/>
        <end position="84"/>
    </location>
</feature>
<feature type="domain" description="Fatty acid hydroxylase" evidence="3">
    <location>
        <begin position="71"/>
        <end position="212"/>
    </location>
</feature>
<feature type="region of interest" description="Disordered" evidence="1">
    <location>
        <begin position="246"/>
        <end position="266"/>
    </location>
</feature>
<evidence type="ECO:0000259" key="3">
    <source>
        <dbReference type="Pfam" id="PF04116"/>
    </source>
</evidence>
<dbReference type="KEGG" id="ebla:JGUZn3_03630"/>
<dbReference type="Proteomes" id="UP000516349">
    <property type="component" value="Chromosome"/>
</dbReference>
<dbReference type="GO" id="GO:0016491">
    <property type="term" value="F:oxidoreductase activity"/>
    <property type="evidence" value="ECO:0007669"/>
    <property type="project" value="InterPro"/>
</dbReference>
<keyword evidence="2" id="KW-0472">Membrane</keyword>
<feature type="transmembrane region" description="Helical" evidence="2">
    <location>
        <begin position="36"/>
        <end position="60"/>
    </location>
</feature>
<reference evidence="4 5" key="1">
    <citation type="submission" date="2020-08" db="EMBL/GenBank/DDBJ databases">
        <title>Complete genome sequence of Entomobacter blattae G55GP.</title>
        <authorList>
            <person name="Poehlein A."/>
            <person name="Guzman J."/>
            <person name="Daniel R."/>
            <person name="Vilcinskas A."/>
        </authorList>
    </citation>
    <scope>NUCLEOTIDE SEQUENCE [LARGE SCALE GENOMIC DNA]</scope>
    <source>
        <strain evidence="4 5">G55GP</strain>
    </source>
</reference>
<keyword evidence="2" id="KW-0812">Transmembrane</keyword>
<dbReference type="InterPro" id="IPR006694">
    <property type="entry name" value="Fatty_acid_hydroxylase"/>
</dbReference>
<dbReference type="AlphaFoldDB" id="A0A7H1NPA4"/>
<keyword evidence="5" id="KW-1185">Reference proteome</keyword>
<name>A0A7H1NPA4_9PROT</name>
<evidence type="ECO:0000313" key="5">
    <source>
        <dbReference type="Proteomes" id="UP000516349"/>
    </source>
</evidence>
<dbReference type="Pfam" id="PF04116">
    <property type="entry name" value="FA_hydroxylase"/>
    <property type="match status" value="1"/>
</dbReference>
<dbReference type="RefSeq" id="WP_203414054.1">
    <property type="nucleotide sequence ID" value="NZ_CP060244.1"/>
</dbReference>
<dbReference type="GO" id="GO:0008610">
    <property type="term" value="P:lipid biosynthetic process"/>
    <property type="evidence" value="ECO:0007669"/>
    <property type="project" value="InterPro"/>
</dbReference>